<comment type="caution">
    <text evidence="2">The sequence shown here is derived from an EMBL/GenBank/DDBJ whole genome shotgun (WGS) entry which is preliminary data.</text>
</comment>
<feature type="compositionally biased region" description="Low complexity" evidence="1">
    <location>
        <begin position="145"/>
        <end position="156"/>
    </location>
</feature>
<gene>
    <name evidence="2" type="ORF">SLS62_003625</name>
</gene>
<reference evidence="2 3" key="1">
    <citation type="submission" date="2024-02" db="EMBL/GenBank/DDBJ databases">
        <title>De novo assembly and annotation of 12 fungi associated with fruit tree decline syndrome in Ontario, Canada.</title>
        <authorList>
            <person name="Sulman M."/>
            <person name="Ellouze W."/>
            <person name="Ilyukhin E."/>
        </authorList>
    </citation>
    <scope>NUCLEOTIDE SEQUENCE [LARGE SCALE GENOMIC DNA]</scope>
    <source>
        <strain evidence="2 3">M11/M66-122</strain>
    </source>
</reference>
<evidence type="ECO:0000256" key="1">
    <source>
        <dbReference type="SAM" id="MobiDB-lite"/>
    </source>
</evidence>
<name>A0AAN9UW04_9PEZI</name>
<accession>A0AAN9UW04</accession>
<organism evidence="2 3">
    <name type="scientific">Diatrype stigma</name>
    <dbReference type="NCBI Taxonomy" id="117547"/>
    <lineage>
        <taxon>Eukaryota</taxon>
        <taxon>Fungi</taxon>
        <taxon>Dikarya</taxon>
        <taxon>Ascomycota</taxon>
        <taxon>Pezizomycotina</taxon>
        <taxon>Sordariomycetes</taxon>
        <taxon>Xylariomycetidae</taxon>
        <taxon>Xylariales</taxon>
        <taxon>Diatrypaceae</taxon>
        <taxon>Diatrype</taxon>
    </lineage>
</organism>
<evidence type="ECO:0000313" key="2">
    <source>
        <dbReference type="EMBL" id="KAK7754332.1"/>
    </source>
</evidence>
<protein>
    <submittedName>
        <fullName evidence="2">Uncharacterized protein</fullName>
    </submittedName>
</protein>
<feature type="compositionally biased region" description="Basic and acidic residues" evidence="1">
    <location>
        <begin position="20"/>
        <end position="49"/>
    </location>
</feature>
<dbReference type="EMBL" id="JAKJXP020000021">
    <property type="protein sequence ID" value="KAK7754332.1"/>
    <property type="molecule type" value="Genomic_DNA"/>
</dbReference>
<feature type="region of interest" description="Disordered" evidence="1">
    <location>
        <begin position="18"/>
        <end position="165"/>
    </location>
</feature>
<proteinExistence type="predicted"/>
<sequence length="258" mass="28474">MIGIGAHGMISLSIFSPQRTHCDRKQSLEQERNREIDKQTRDKDKDQQRERRKIMASSNTRRYQAYSPGRREGEALAAPRRIGSPPPYKEPSASTSGSDNTPAHQDQAPAAPRRIGSPPPYKEPSASTSSESDNHPAYQDQAQLSEGEASSGSNGSRQRRAALKAVGRSVGRFISAPIRAARAKRREEKLAKLERKARVAQLRAEGMGFRSIEDLLSSESEVTTVPAHWVQTGYDADAGIRHYVDPETGGNYSVHRAE</sequence>
<dbReference type="AlphaFoldDB" id="A0AAN9UW04"/>
<keyword evidence="3" id="KW-1185">Reference proteome</keyword>
<feature type="compositionally biased region" description="Polar residues" evidence="1">
    <location>
        <begin position="92"/>
        <end position="104"/>
    </location>
</feature>
<dbReference type="Proteomes" id="UP001320420">
    <property type="component" value="Unassembled WGS sequence"/>
</dbReference>
<evidence type="ECO:0000313" key="3">
    <source>
        <dbReference type="Proteomes" id="UP001320420"/>
    </source>
</evidence>